<evidence type="ECO:0000313" key="11">
    <source>
        <dbReference type="Proteomes" id="UP000028534"/>
    </source>
</evidence>
<dbReference type="GO" id="GO:0050661">
    <property type="term" value="F:NADP binding"/>
    <property type="evidence" value="ECO:0007669"/>
    <property type="project" value="InterPro"/>
</dbReference>
<dbReference type="Pfam" id="PF00186">
    <property type="entry name" value="DHFR_1"/>
    <property type="match status" value="1"/>
</dbReference>
<sequence>MRNLTAIVAVNLQGVIGCGNALPWHVRSDLKFFRETTTGGTVIMGRKTFDSIGRPLPKRHNIVVSHNAALCAQLPNVQRVSSVEEAIFAASRLNRETFLVGGASMYSQMAAYVDRYLITLVHKDVHDGDAYFDEKIIGDLAKWNLSVVREKGPVVEGDDAAYEIWELNHPNFTEIRLRRDMLVRHFAEKNHFYRSVMGLREVDKVVA</sequence>
<dbReference type="RefSeq" id="WP_080727351.1">
    <property type="nucleotide sequence ID" value="NZ_DAIPVG010000009.1"/>
</dbReference>
<keyword evidence="5" id="KW-0521">NADP</keyword>
<protein>
    <recommendedName>
        <fullName evidence="3">dihydrofolate reductase</fullName>
        <ecNumber evidence="3">1.5.1.3</ecNumber>
    </recommendedName>
</protein>
<evidence type="ECO:0000256" key="1">
    <source>
        <dbReference type="ARBA" id="ARBA00004903"/>
    </source>
</evidence>
<dbReference type="GO" id="GO:0046655">
    <property type="term" value="P:folic acid metabolic process"/>
    <property type="evidence" value="ECO:0007669"/>
    <property type="project" value="TreeGrafter"/>
</dbReference>
<dbReference type="InterPro" id="IPR024072">
    <property type="entry name" value="DHFR-like_dom_sf"/>
</dbReference>
<keyword evidence="4" id="KW-0554">One-carbon metabolism</keyword>
<dbReference type="AlphaFoldDB" id="A0A084E9Q7"/>
<evidence type="ECO:0000256" key="3">
    <source>
        <dbReference type="ARBA" id="ARBA00012856"/>
    </source>
</evidence>
<evidence type="ECO:0000259" key="9">
    <source>
        <dbReference type="PROSITE" id="PS51330"/>
    </source>
</evidence>
<dbReference type="PATRIC" id="fig|13690.10.peg.4853"/>
<comment type="caution">
    <text evidence="10">The sequence shown here is derived from an EMBL/GenBank/DDBJ whole genome shotgun (WGS) entry which is preliminary data.</text>
</comment>
<dbReference type="GO" id="GO:0005829">
    <property type="term" value="C:cytosol"/>
    <property type="evidence" value="ECO:0007669"/>
    <property type="project" value="TreeGrafter"/>
</dbReference>
<dbReference type="GO" id="GO:0046452">
    <property type="term" value="P:dihydrofolate metabolic process"/>
    <property type="evidence" value="ECO:0007669"/>
    <property type="project" value="TreeGrafter"/>
</dbReference>
<gene>
    <name evidence="10" type="ORF">CP98_04707</name>
</gene>
<dbReference type="SUPFAM" id="SSF53597">
    <property type="entry name" value="Dihydrofolate reductase-like"/>
    <property type="match status" value="1"/>
</dbReference>
<dbReference type="PRINTS" id="PR00070">
    <property type="entry name" value="DHFR"/>
</dbReference>
<dbReference type="Gene3D" id="3.40.430.10">
    <property type="entry name" value="Dihydrofolate Reductase, subunit A"/>
    <property type="match status" value="1"/>
</dbReference>
<evidence type="ECO:0000256" key="4">
    <source>
        <dbReference type="ARBA" id="ARBA00022563"/>
    </source>
</evidence>
<dbReference type="InterPro" id="IPR017925">
    <property type="entry name" value="DHFR_CS"/>
</dbReference>
<evidence type="ECO:0000256" key="2">
    <source>
        <dbReference type="ARBA" id="ARBA00009539"/>
    </source>
</evidence>
<dbReference type="eggNOG" id="COG0262">
    <property type="taxonomic scope" value="Bacteria"/>
</dbReference>
<dbReference type="GO" id="GO:0004146">
    <property type="term" value="F:dihydrofolate reductase activity"/>
    <property type="evidence" value="ECO:0007669"/>
    <property type="project" value="UniProtKB-EC"/>
</dbReference>
<dbReference type="PROSITE" id="PS51330">
    <property type="entry name" value="DHFR_2"/>
    <property type="match status" value="1"/>
</dbReference>
<feature type="domain" description="DHFR" evidence="9">
    <location>
        <begin position="3"/>
        <end position="179"/>
    </location>
</feature>
<evidence type="ECO:0000313" key="10">
    <source>
        <dbReference type="EMBL" id="KEZ14699.1"/>
    </source>
</evidence>
<keyword evidence="6 10" id="KW-0560">Oxidoreductase</keyword>
<dbReference type="InterPro" id="IPR012259">
    <property type="entry name" value="DHFR"/>
</dbReference>
<dbReference type="GO" id="GO:0046654">
    <property type="term" value="P:tetrahydrofolate biosynthetic process"/>
    <property type="evidence" value="ECO:0007669"/>
    <property type="project" value="UniProtKB-UniPathway"/>
</dbReference>
<evidence type="ECO:0000256" key="7">
    <source>
        <dbReference type="ARBA" id="ARBA00025067"/>
    </source>
</evidence>
<comment type="function">
    <text evidence="7">Key enzyme in folate metabolism. Catalyzes an essential reaction for de novo glycine and purine synthesis, and for DNA precursor synthesis.</text>
</comment>
<dbReference type="PANTHER" id="PTHR48069">
    <property type="entry name" value="DIHYDROFOLATE REDUCTASE"/>
    <property type="match status" value="1"/>
</dbReference>
<comment type="pathway">
    <text evidence="1">Cofactor biosynthesis; tetrahydrofolate biosynthesis; 5,6,7,8-tetrahydrofolate from 7,8-dihydrofolate: step 1/1.</text>
</comment>
<dbReference type="CDD" id="cd00209">
    <property type="entry name" value="DHFR"/>
    <property type="match status" value="1"/>
</dbReference>
<dbReference type="EC" id="1.5.1.3" evidence="3"/>
<organism evidence="10 11">
    <name type="scientific">Sphingobium yanoikuyae</name>
    <name type="common">Sphingomonas yanoikuyae</name>
    <dbReference type="NCBI Taxonomy" id="13690"/>
    <lineage>
        <taxon>Bacteria</taxon>
        <taxon>Pseudomonadati</taxon>
        <taxon>Pseudomonadota</taxon>
        <taxon>Alphaproteobacteria</taxon>
        <taxon>Sphingomonadales</taxon>
        <taxon>Sphingomonadaceae</taxon>
        <taxon>Sphingobium</taxon>
    </lineage>
</organism>
<evidence type="ECO:0000256" key="6">
    <source>
        <dbReference type="ARBA" id="ARBA00023002"/>
    </source>
</evidence>
<dbReference type="PROSITE" id="PS51257">
    <property type="entry name" value="PROKAR_LIPOPROTEIN"/>
    <property type="match status" value="1"/>
</dbReference>
<dbReference type="InterPro" id="IPR001796">
    <property type="entry name" value="DHFR_dom"/>
</dbReference>
<dbReference type="UniPathway" id="UPA00077">
    <property type="reaction ID" value="UER00158"/>
</dbReference>
<evidence type="ECO:0000256" key="5">
    <source>
        <dbReference type="ARBA" id="ARBA00022857"/>
    </source>
</evidence>
<proteinExistence type="inferred from homology"/>
<dbReference type="EMBL" id="JGVR01000048">
    <property type="protein sequence ID" value="KEZ14699.1"/>
    <property type="molecule type" value="Genomic_DNA"/>
</dbReference>
<evidence type="ECO:0000256" key="8">
    <source>
        <dbReference type="RuleBase" id="RU004474"/>
    </source>
</evidence>
<dbReference type="GO" id="GO:0006730">
    <property type="term" value="P:one-carbon metabolic process"/>
    <property type="evidence" value="ECO:0007669"/>
    <property type="project" value="UniProtKB-KW"/>
</dbReference>
<reference evidence="10 11" key="1">
    <citation type="submission" date="2014-03" db="EMBL/GenBank/DDBJ databases">
        <title>Genome sequence of Sphingobium yanoikuyae B1.</title>
        <authorList>
            <person name="Gan H.M."/>
            <person name="Gan H.Y."/>
            <person name="Savka M.A."/>
        </authorList>
    </citation>
    <scope>NUCLEOTIDE SEQUENCE [LARGE SCALE GENOMIC DNA]</scope>
    <source>
        <strain evidence="10 11">B1</strain>
    </source>
</reference>
<comment type="similarity">
    <text evidence="2 8">Belongs to the dihydrofolate reductase family.</text>
</comment>
<dbReference type="PROSITE" id="PS00075">
    <property type="entry name" value="DHFR_1"/>
    <property type="match status" value="1"/>
</dbReference>
<accession>A0A084E9Q7</accession>
<dbReference type="PANTHER" id="PTHR48069:SF3">
    <property type="entry name" value="DIHYDROFOLATE REDUCTASE"/>
    <property type="match status" value="1"/>
</dbReference>
<dbReference type="Proteomes" id="UP000028534">
    <property type="component" value="Unassembled WGS sequence"/>
</dbReference>
<name>A0A084E9Q7_SPHYA</name>